<accession>A0ABP9STP0</accession>
<proteinExistence type="predicted"/>
<evidence type="ECO:0000256" key="4">
    <source>
        <dbReference type="ARBA" id="ARBA00022989"/>
    </source>
</evidence>
<keyword evidence="4 7" id="KW-1133">Transmembrane helix</keyword>
<evidence type="ECO:0000256" key="1">
    <source>
        <dbReference type="ARBA" id="ARBA00004651"/>
    </source>
</evidence>
<dbReference type="EMBL" id="BAABKK010000038">
    <property type="protein sequence ID" value="GAA5201881.1"/>
    <property type="molecule type" value="Genomic_DNA"/>
</dbReference>
<name>A0ABP9STP0_9MICC</name>
<feature type="transmembrane region" description="Helical" evidence="7">
    <location>
        <begin position="107"/>
        <end position="130"/>
    </location>
</feature>
<keyword evidence="9" id="KW-1185">Reference proteome</keyword>
<reference evidence="9" key="1">
    <citation type="journal article" date="2019" name="Int. J. Syst. Evol. Microbiol.">
        <title>The Global Catalogue of Microorganisms (GCM) 10K type strain sequencing project: providing services to taxonomists for standard genome sequencing and annotation.</title>
        <authorList>
            <consortium name="The Broad Institute Genomics Platform"/>
            <consortium name="The Broad Institute Genome Sequencing Center for Infectious Disease"/>
            <person name="Wu L."/>
            <person name="Ma J."/>
        </authorList>
    </citation>
    <scope>NUCLEOTIDE SEQUENCE [LARGE SCALE GENOMIC DNA]</scope>
    <source>
        <strain evidence="9">JCM 18514</strain>
    </source>
</reference>
<dbReference type="InterPro" id="IPR001851">
    <property type="entry name" value="ABC_transp_permease"/>
</dbReference>
<feature type="transmembrane region" description="Helical" evidence="7">
    <location>
        <begin position="167"/>
        <end position="195"/>
    </location>
</feature>
<keyword evidence="5 7" id="KW-0472">Membrane</keyword>
<dbReference type="Proteomes" id="UP001500200">
    <property type="component" value="Unassembled WGS sequence"/>
</dbReference>
<evidence type="ECO:0000256" key="6">
    <source>
        <dbReference type="SAM" id="MobiDB-lite"/>
    </source>
</evidence>
<organism evidence="8 9">
    <name type="scientific">Arthrobacter gyeryongensis</name>
    <dbReference type="NCBI Taxonomy" id="1650592"/>
    <lineage>
        <taxon>Bacteria</taxon>
        <taxon>Bacillati</taxon>
        <taxon>Actinomycetota</taxon>
        <taxon>Actinomycetes</taxon>
        <taxon>Micrococcales</taxon>
        <taxon>Micrococcaceae</taxon>
        <taxon>Arthrobacter</taxon>
    </lineage>
</organism>
<dbReference type="CDD" id="cd06579">
    <property type="entry name" value="TM_PBP1_transp_AraH_like"/>
    <property type="match status" value="1"/>
</dbReference>
<dbReference type="RefSeq" id="WP_345453461.1">
    <property type="nucleotide sequence ID" value="NZ_BAABKK010000038.1"/>
</dbReference>
<feature type="transmembrane region" description="Helical" evidence="7">
    <location>
        <begin position="56"/>
        <end position="77"/>
    </location>
</feature>
<feature type="transmembrane region" description="Helical" evidence="7">
    <location>
        <begin position="254"/>
        <end position="275"/>
    </location>
</feature>
<evidence type="ECO:0000256" key="7">
    <source>
        <dbReference type="SAM" id="Phobius"/>
    </source>
</evidence>
<feature type="transmembrane region" description="Helical" evidence="7">
    <location>
        <begin position="31"/>
        <end position="50"/>
    </location>
</feature>
<feature type="transmembrane region" description="Helical" evidence="7">
    <location>
        <begin position="226"/>
        <end position="248"/>
    </location>
</feature>
<protein>
    <submittedName>
        <fullName evidence="8">ABC transporter permease</fullName>
    </submittedName>
</protein>
<feature type="transmembrane region" description="Helical" evidence="7">
    <location>
        <begin position="309"/>
        <end position="330"/>
    </location>
</feature>
<evidence type="ECO:0000256" key="3">
    <source>
        <dbReference type="ARBA" id="ARBA00022692"/>
    </source>
</evidence>
<comment type="caution">
    <text evidence="8">The sequence shown here is derived from an EMBL/GenBank/DDBJ whole genome shotgun (WGS) entry which is preliminary data.</text>
</comment>
<evidence type="ECO:0000256" key="2">
    <source>
        <dbReference type="ARBA" id="ARBA00022475"/>
    </source>
</evidence>
<feature type="transmembrane region" description="Helical" evidence="7">
    <location>
        <begin position="282"/>
        <end position="303"/>
    </location>
</feature>
<dbReference type="Pfam" id="PF02653">
    <property type="entry name" value="BPD_transp_2"/>
    <property type="match status" value="1"/>
</dbReference>
<keyword evidence="2" id="KW-1003">Cell membrane</keyword>
<sequence>MIKAEETAAKRPHTREPVFTPLLGVVKSKGVLLMAVAAILIAGSAVSPYFLTSRNISSIVLTIAVLSVVAVGQFLVIVTAGIDLSVGATTALTTVMTAVLLRDGLPVAAVIGISIAVSSAVGLVNGMLVVYGRITPFIATLGMTSVVQGIAFLVQNGTLVPINNNGFVAIFAGTIGPFRSEVIIFVVVTLAAAALMRWSVFGRRLYALGGNPQAARLSGLPVNRDIITAYLLSGLLAGLAGLMLAAQLHEGNSLLGSDLALNSIAAAVVGGASLFGGTSTPLAAVFGGLLIGTISNILDLISMPVQGQLLIKGALILVAVYFTSGAGLSLRQRMRDTFKNRRKGPGPSRHPDPLAAESQDELQPLKR</sequence>
<feature type="region of interest" description="Disordered" evidence="6">
    <location>
        <begin position="338"/>
        <end position="367"/>
    </location>
</feature>
<comment type="subcellular location">
    <subcellularLocation>
        <location evidence="1">Cell membrane</location>
        <topology evidence="1">Multi-pass membrane protein</topology>
    </subcellularLocation>
</comment>
<evidence type="ECO:0000313" key="9">
    <source>
        <dbReference type="Proteomes" id="UP001500200"/>
    </source>
</evidence>
<keyword evidence="3 7" id="KW-0812">Transmembrane</keyword>
<gene>
    <name evidence="8" type="ORF">GCM10023346_47320</name>
</gene>
<evidence type="ECO:0000313" key="8">
    <source>
        <dbReference type="EMBL" id="GAA5201881.1"/>
    </source>
</evidence>
<dbReference type="PANTHER" id="PTHR32196">
    <property type="entry name" value="ABC TRANSPORTER PERMEASE PROTEIN YPHD-RELATED-RELATED"/>
    <property type="match status" value="1"/>
</dbReference>
<evidence type="ECO:0000256" key="5">
    <source>
        <dbReference type="ARBA" id="ARBA00023136"/>
    </source>
</evidence>